<feature type="compositionally biased region" description="Low complexity" evidence="10">
    <location>
        <begin position="38"/>
        <end position="57"/>
    </location>
</feature>
<feature type="region of interest" description="Disordered" evidence="10">
    <location>
        <begin position="88"/>
        <end position="115"/>
    </location>
</feature>
<sequence>MHEDEDFLATWPTQPASPVDLPKRTRRRAVRADMVPIDSVLSGSDSSSESDTSVQSSAGLQYPASDAGPASHEIASAGPSFNLTVFNGSTSTSSTSSQDASHLPHSPSTVQERPAQTIDIVPEPYCHQCRRQTNRPKMKCRGKKTNIRGAPCKLEYCDHCVQQRYPQLKFDKTNAKFECPKCSGYCNCTQCARQRGEVYKGGPRTAQANSNVQQPDKTQPRAKNVRNLPSAPANPTRYWGTVYHNVTGEKVSAAYAGSDDEDPRVVVPRFTSTKGALPARVHGQHMFVGKVQDSWQVNYRRVKGGIRGRATGRVYIGRRPPIQRPVYVDDDEEGEEDFDRPRSSSPISGAESDLTPLPDTPPHWLEPEEGESLSYGLAPEVTEEVTKKALEALLGSMPPPP</sequence>
<keyword evidence="13" id="KW-1185">Reference proteome</keyword>
<evidence type="ECO:0000256" key="4">
    <source>
        <dbReference type="ARBA" id="ARBA00022499"/>
    </source>
</evidence>
<feature type="compositionally biased region" description="Acidic residues" evidence="10">
    <location>
        <begin position="328"/>
        <end position="338"/>
    </location>
</feature>
<dbReference type="GO" id="GO:0005737">
    <property type="term" value="C:cytoplasm"/>
    <property type="evidence" value="ECO:0007669"/>
    <property type="project" value="UniProtKB-SubCell"/>
</dbReference>
<dbReference type="AlphaFoldDB" id="A0A166UTN2"/>
<dbReference type="GO" id="GO:0005634">
    <property type="term" value="C:nucleus"/>
    <property type="evidence" value="ECO:0007669"/>
    <property type="project" value="UniProtKB-SubCell"/>
</dbReference>
<feature type="region of interest" description="Disordered" evidence="10">
    <location>
        <begin position="1"/>
        <end position="76"/>
    </location>
</feature>
<keyword evidence="7" id="KW-0805">Transcription regulation</keyword>
<gene>
    <name evidence="12" type="ORF">FIBSPDRAFT_550653</name>
</gene>
<evidence type="ECO:0000256" key="6">
    <source>
        <dbReference type="ARBA" id="ARBA00022843"/>
    </source>
</evidence>
<organism evidence="12 13">
    <name type="scientific">Athelia psychrophila</name>
    <dbReference type="NCBI Taxonomy" id="1759441"/>
    <lineage>
        <taxon>Eukaryota</taxon>
        <taxon>Fungi</taxon>
        <taxon>Dikarya</taxon>
        <taxon>Basidiomycota</taxon>
        <taxon>Agaricomycotina</taxon>
        <taxon>Agaricomycetes</taxon>
        <taxon>Agaricomycetidae</taxon>
        <taxon>Atheliales</taxon>
        <taxon>Atheliaceae</taxon>
        <taxon>Athelia</taxon>
    </lineage>
</organism>
<proteinExistence type="predicted"/>
<keyword evidence="3" id="KW-0963">Cytoplasm</keyword>
<evidence type="ECO:0000256" key="9">
    <source>
        <dbReference type="ARBA" id="ARBA00023242"/>
    </source>
</evidence>
<feature type="region of interest" description="Disordered" evidence="10">
    <location>
        <begin position="202"/>
        <end position="236"/>
    </location>
</feature>
<evidence type="ECO:0000256" key="5">
    <source>
        <dbReference type="ARBA" id="ARBA00022553"/>
    </source>
</evidence>
<evidence type="ECO:0000313" key="13">
    <source>
        <dbReference type="Proteomes" id="UP000076532"/>
    </source>
</evidence>
<keyword evidence="4" id="KW-1017">Isopeptide bond</keyword>
<protein>
    <recommendedName>
        <fullName evidence="11">Zinc-finger domain-containing protein</fullName>
    </recommendedName>
</protein>
<evidence type="ECO:0000256" key="10">
    <source>
        <dbReference type="SAM" id="MobiDB-lite"/>
    </source>
</evidence>
<feature type="region of interest" description="Disordered" evidence="10">
    <location>
        <begin position="323"/>
        <end position="379"/>
    </location>
</feature>
<evidence type="ECO:0000256" key="3">
    <source>
        <dbReference type="ARBA" id="ARBA00022490"/>
    </source>
</evidence>
<evidence type="ECO:0000313" key="12">
    <source>
        <dbReference type="EMBL" id="KZP32016.1"/>
    </source>
</evidence>
<reference evidence="12 13" key="1">
    <citation type="journal article" date="2016" name="Mol. Biol. Evol.">
        <title>Comparative Genomics of Early-Diverging Mushroom-Forming Fungi Provides Insights into the Origins of Lignocellulose Decay Capabilities.</title>
        <authorList>
            <person name="Nagy L.G."/>
            <person name="Riley R."/>
            <person name="Tritt A."/>
            <person name="Adam C."/>
            <person name="Daum C."/>
            <person name="Floudas D."/>
            <person name="Sun H."/>
            <person name="Yadav J.S."/>
            <person name="Pangilinan J."/>
            <person name="Larsson K.H."/>
            <person name="Matsuura K."/>
            <person name="Barry K."/>
            <person name="Labutti K."/>
            <person name="Kuo R."/>
            <person name="Ohm R.A."/>
            <person name="Bhattacharya S.S."/>
            <person name="Shirouzu T."/>
            <person name="Yoshinaga Y."/>
            <person name="Martin F.M."/>
            <person name="Grigoriev I.V."/>
            <person name="Hibbett D.S."/>
        </authorList>
    </citation>
    <scope>NUCLEOTIDE SEQUENCE [LARGE SCALE GENOMIC DNA]</scope>
    <source>
        <strain evidence="12 13">CBS 109695</strain>
    </source>
</reference>
<keyword evidence="8" id="KW-0804">Transcription</keyword>
<keyword evidence="5" id="KW-0597">Phosphoprotein</keyword>
<dbReference type="InterPro" id="IPR018866">
    <property type="entry name" value="Znf-4CXXC_R1"/>
</dbReference>
<evidence type="ECO:0000256" key="2">
    <source>
        <dbReference type="ARBA" id="ARBA00004496"/>
    </source>
</evidence>
<dbReference type="InterPro" id="IPR040221">
    <property type="entry name" value="CDCA7/CDA7L"/>
</dbReference>
<evidence type="ECO:0000256" key="8">
    <source>
        <dbReference type="ARBA" id="ARBA00023163"/>
    </source>
</evidence>
<evidence type="ECO:0000256" key="1">
    <source>
        <dbReference type="ARBA" id="ARBA00004123"/>
    </source>
</evidence>
<dbReference type="PANTHER" id="PTHR31169:SF8">
    <property type="entry name" value="ZINC-FINGER DOMAIN OF MONOAMINE-OXIDASE A REPRESSOR R1 PROTEIN"/>
    <property type="match status" value="1"/>
</dbReference>
<dbReference type="Proteomes" id="UP000076532">
    <property type="component" value="Unassembled WGS sequence"/>
</dbReference>
<evidence type="ECO:0000256" key="7">
    <source>
        <dbReference type="ARBA" id="ARBA00023015"/>
    </source>
</evidence>
<keyword evidence="9" id="KW-0539">Nucleus</keyword>
<dbReference type="EMBL" id="KV417487">
    <property type="protein sequence ID" value="KZP32016.1"/>
    <property type="molecule type" value="Genomic_DNA"/>
</dbReference>
<accession>A0A166UTN2</accession>
<evidence type="ECO:0000259" key="11">
    <source>
        <dbReference type="Pfam" id="PF10497"/>
    </source>
</evidence>
<keyword evidence="6" id="KW-0832">Ubl conjugation</keyword>
<comment type="subcellular location">
    <subcellularLocation>
        <location evidence="2">Cytoplasm</location>
    </subcellularLocation>
    <subcellularLocation>
        <location evidence="1">Nucleus</location>
    </subcellularLocation>
</comment>
<name>A0A166UTN2_9AGAM</name>
<dbReference type="PANTHER" id="PTHR31169">
    <property type="entry name" value="OS05G0300700 PROTEIN"/>
    <property type="match status" value="1"/>
</dbReference>
<dbReference type="STRING" id="436010.A0A166UTN2"/>
<feature type="domain" description="Zinc-finger" evidence="11">
    <location>
        <begin position="125"/>
        <end position="199"/>
    </location>
</feature>
<dbReference type="Pfam" id="PF10497">
    <property type="entry name" value="zf-4CXXC_R1"/>
    <property type="match status" value="1"/>
</dbReference>
<dbReference type="GO" id="GO:0006355">
    <property type="term" value="P:regulation of DNA-templated transcription"/>
    <property type="evidence" value="ECO:0007669"/>
    <property type="project" value="InterPro"/>
</dbReference>
<feature type="compositionally biased region" description="Polar residues" evidence="10">
    <location>
        <begin position="206"/>
        <end position="217"/>
    </location>
</feature>
<dbReference type="OrthoDB" id="298344at2759"/>